<accession>A0ABT9Q620</accession>
<dbReference type="RefSeq" id="WP_307556123.1">
    <property type="nucleotide sequence ID" value="NZ_JAUSQU010000001.1"/>
</dbReference>
<evidence type="ECO:0000313" key="2">
    <source>
        <dbReference type="EMBL" id="MDP9842183.1"/>
    </source>
</evidence>
<dbReference type="Proteomes" id="UP001225356">
    <property type="component" value="Unassembled WGS sequence"/>
</dbReference>
<proteinExistence type="predicted"/>
<name>A0ABT9Q620_9ACTN</name>
<dbReference type="InterPro" id="IPR025296">
    <property type="entry name" value="DUF4158"/>
</dbReference>
<dbReference type="EMBL" id="JAUSQU010000001">
    <property type="protein sequence ID" value="MDP9842183.1"/>
    <property type="molecule type" value="Genomic_DNA"/>
</dbReference>
<organism evidence="2 3">
    <name type="scientific">Streptosporangium lutulentum</name>
    <dbReference type="NCBI Taxonomy" id="1461250"/>
    <lineage>
        <taxon>Bacteria</taxon>
        <taxon>Bacillati</taxon>
        <taxon>Actinomycetota</taxon>
        <taxon>Actinomycetes</taxon>
        <taxon>Streptosporangiales</taxon>
        <taxon>Streptosporangiaceae</taxon>
        <taxon>Streptosporangium</taxon>
    </lineage>
</organism>
<feature type="domain" description="DUF4158" evidence="1">
    <location>
        <begin position="110"/>
        <end position="182"/>
    </location>
</feature>
<dbReference type="Pfam" id="PF13700">
    <property type="entry name" value="DUF4158"/>
    <property type="match status" value="1"/>
</dbReference>
<evidence type="ECO:0000259" key="1">
    <source>
        <dbReference type="Pfam" id="PF13700"/>
    </source>
</evidence>
<reference evidence="2 3" key="1">
    <citation type="submission" date="2023-07" db="EMBL/GenBank/DDBJ databases">
        <title>Sequencing the genomes of 1000 actinobacteria strains.</title>
        <authorList>
            <person name="Klenk H.-P."/>
        </authorList>
    </citation>
    <scope>NUCLEOTIDE SEQUENCE [LARGE SCALE GENOMIC DNA]</scope>
    <source>
        <strain evidence="2 3">DSM 46740</strain>
    </source>
</reference>
<keyword evidence="3" id="KW-1185">Reference proteome</keyword>
<evidence type="ECO:0000313" key="3">
    <source>
        <dbReference type="Proteomes" id="UP001225356"/>
    </source>
</evidence>
<gene>
    <name evidence="2" type="ORF">J2853_001394</name>
</gene>
<comment type="caution">
    <text evidence="2">The sequence shown here is derived from an EMBL/GenBank/DDBJ whole genome shotgun (WGS) entry which is preliminary data.</text>
</comment>
<protein>
    <recommendedName>
        <fullName evidence="1">DUF4158 domain-containing protein</fullName>
    </recommendedName>
</protein>
<sequence length="269" mass="29947">MRASLEQHGLLPGTIKSLLTNATRGFTTLYEQVWDSTGPEPDLPALSEDDLTALDEEIGDPSAMPLRTGVPLPARVTNTDTAHNCQTSSDSGHVGCSACRWYIRGTFIPKKARWDPQKQIREDYGYTAFEAEQWFSLAFWVYRRAWTTNERPIVLFDLATHRLDQAKILLPGVATLERMIASLRERAALRQYKILAAVPNPHQQAGLEDLVVVEDGRRVSSRCAATRCSCPVCTSGATRPPACWPGKPGRRHARTSAMTWACYRSQASM</sequence>